<dbReference type="AlphaFoldDB" id="M9R957"/>
<reference evidence="2 3" key="1">
    <citation type="journal article" date="2013" name="PLoS ONE">
        <title>Poles Apart: Arctic and Antarctic Octadecabacter strains Share High Genome Plasticity and a New Type of Xanthorhodopsin.</title>
        <authorList>
            <person name="Vollmers J."/>
            <person name="Voget S."/>
            <person name="Dietrich S."/>
            <person name="Gollnow K."/>
            <person name="Smits M."/>
            <person name="Meyer K."/>
            <person name="Brinkhoff T."/>
            <person name="Simon M."/>
            <person name="Daniel R."/>
        </authorList>
    </citation>
    <scope>NUCLEOTIDE SEQUENCE [LARGE SCALE GENOMIC DNA]</scope>
    <source>
        <strain evidence="2 3">307</strain>
    </source>
</reference>
<dbReference type="EMBL" id="CP003740">
    <property type="protein sequence ID" value="AGI68323.1"/>
    <property type="molecule type" value="Genomic_DNA"/>
</dbReference>
<organism evidence="2 3">
    <name type="scientific">Octadecabacter antarcticus 307</name>
    <dbReference type="NCBI Taxonomy" id="391626"/>
    <lineage>
        <taxon>Bacteria</taxon>
        <taxon>Pseudomonadati</taxon>
        <taxon>Pseudomonadota</taxon>
        <taxon>Alphaproteobacteria</taxon>
        <taxon>Rhodobacterales</taxon>
        <taxon>Roseobacteraceae</taxon>
        <taxon>Octadecabacter</taxon>
    </lineage>
</organism>
<sequence length="80" mass="8595">MLSCGNAALHDDDRCARTKGAARAGLYVGIGMIVSLATATLLLLAQVPMTQDDRNWRRMDAVSTAHCHWPANRAEPSGCL</sequence>
<evidence type="ECO:0000256" key="1">
    <source>
        <dbReference type="SAM" id="Phobius"/>
    </source>
</evidence>
<accession>M9R957</accession>
<evidence type="ECO:0000313" key="2">
    <source>
        <dbReference type="EMBL" id="AGI68323.1"/>
    </source>
</evidence>
<keyword evidence="1" id="KW-0812">Transmembrane</keyword>
<gene>
    <name evidence="2" type="ORF">OAN307_c27470</name>
</gene>
<dbReference type="HOGENOM" id="CLU_2586268_0_0_5"/>
<keyword evidence="1" id="KW-1133">Transmembrane helix</keyword>
<keyword evidence="3" id="KW-1185">Reference proteome</keyword>
<feature type="transmembrane region" description="Helical" evidence="1">
    <location>
        <begin position="26"/>
        <end position="49"/>
    </location>
</feature>
<dbReference type="KEGG" id="oat:OAN307_c27470"/>
<proteinExistence type="predicted"/>
<keyword evidence="1" id="KW-0472">Membrane</keyword>
<protein>
    <submittedName>
        <fullName evidence="2">Uncharacterized protein</fullName>
    </submittedName>
</protein>
<dbReference type="Proteomes" id="UP000005307">
    <property type="component" value="Chromosome"/>
</dbReference>
<evidence type="ECO:0000313" key="3">
    <source>
        <dbReference type="Proteomes" id="UP000005307"/>
    </source>
</evidence>
<name>M9R957_9RHOB</name>